<dbReference type="GO" id="GO:0016787">
    <property type="term" value="F:hydrolase activity"/>
    <property type="evidence" value="ECO:0007669"/>
    <property type="project" value="UniProtKB-KW"/>
</dbReference>
<reference evidence="5 6" key="1">
    <citation type="submission" date="2015-12" db="EMBL/GenBank/DDBJ databases">
        <title>Draft genome sequence of the thermoanaerobe Thermotalea metallivorans, an isolate from the runoff channel of the Great Artesian Basin, Australia.</title>
        <authorList>
            <person name="Patel B.K."/>
        </authorList>
    </citation>
    <scope>NUCLEOTIDE SEQUENCE [LARGE SCALE GENOMIC DNA]</scope>
    <source>
        <strain evidence="5 6">B2-1</strain>
    </source>
</reference>
<evidence type="ECO:0000256" key="4">
    <source>
        <dbReference type="ARBA" id="ARBA00050023"/>
    </source>
</evidence>
<dbReference type="STRING" id="520762.AN619_03460"/>
<name>A0A140LBG7_9FIRM</name>
<dbReference type="EMBL" id="LOEE01000009">
    <property type="protein sequence ID" value="KXG77892.1"/>
    <property type="molecule type" value="Genomic_DNA"/>
</dbReference>
<organism evidence="5 6">
    <name type="scientific">Thermotalea metallivorans</name>
    <dbReference type="NCBI Taxonomy" id="520762"/>
    <lineage>
        <taxon>Bacteria</taxon>
        <taxon>Bacillati</taxon>
        <taxon>Bacillota</taxon>
        <taxon>Clostridia</taxon>
        <taxon>Peptostreptococcales</taxon>
        <taxon>Thermotaleaceae</taxon>
        <taxon>Thermotalea</taxon>
    </lineage>
</organism>
<dbReference type="GO" id="GO:0140737">
    <property type="term" value="C:encapsulin nanocompartment"/>
    <property type="evidence" value="ECO:0007669"/>
    <property type="project" value="UniProtKB-SubCell"/>
</dbReference>
<evidence type="ECO:0000256" key="1">
    <source>
        <dbReference type="ARBA" id="ARBA00033738"/>
    </source>
</evidence>
<accession>A0A140LBG7</accession>
<dbReference type="Pfam" id="PF04454">
    <property type="entry name" value="Linocin_M18"/>
    <property type="match status" value="1"/>
</dbReference>
<dbReference type="RefSeq" id="WP_068554487.1">
    <property type="nucleotide sequence ID" value="NZ_LOEE01000009.1"/>
</dbReference>
<evidence type="ECO:0000256" key="2">
    <source>
        <dbReference type="ARBA" id="ARBA00033743"/>
    </source>
</evidence>
<dbReference type="OrthoDB" id="2922at2"/>
<proteinExistence type="inferred from homology"/>
<dbReference type="InterPro" id="IPR051429">
    <property type="entry name" value="Encapsulin_nc"/>
</dbReference>
<protein>
    <recommendedName>
        <fullName evidence="4">Type 1 encapsulin shell protein</fullName>
    </recommendedName>
</protein>
<evidence type="ECO:0000313" key="6">
    <source>
        <dbReference type="Proteomes" id="UP000070456"/>
    </source>
</evidence>
<keyword evidence="6" id="KW-1185">Reference proteome</keyword>
<evidence type="ECO:0000256" key="3">
    <source>
        <dbReference type="ARBA" id="ARBA00033787"/>
    </source>
</evidence>
<dbReference type="PANTHER" id="PTHR37165:SF1">
    <property type="entry name" value="TYPE 1 ENCAPSULIN SHELL PROTEIN"/>
    <property type="match status" value="1"/>
</dbReference>
<comment type="similarity">
    <text evidence="2">Belongs to the encapsulin family. Family 1 subfamily.</text>
</comment>
<dbReference type="Gene3D" id="3.30.2400.30">
    <property type="match status" value="1"/>
</dbReference>
<dbReference type="PIRSF" id="PIRSF019254">
    <property type="entry name" value="CFP29"/>
    <property type="match status" value="1"/>
</dbReference>
<dbReference type="Proteomes" id="UP000070456">
    <property type="component" value="Unassembled WGS sequence"/>
</dbReference>
<dbReference type="AlphaFoldDB" id="A0A140LBG7"/>
<dbReference type="InterPro" id="IPR007544">
    <property type="entry name" value="ENCAP"/>
</dbReference>
<keyword evidence="3" id="KW-1284">Encapsulin nanocompartment</keyword>
<dbReference type="Gene3D" id="3.30.2320.10">
    <property type="entry name" value="hypothetical protein PF0899 domain"/>
    <property type="match status" value="1"/>
</dbReference>
<dbReference type="PANTHER" id="PTHR37165">
    <property type="entry name" value="PEPTIDASE U56 FAMILY"/>
    <property type="match status" value="1"/>
</dbReference>
<sequence>MDYLFRGDAPFGDEVWSSIDHAVIQVARDQLIGRRFIPIFGPLGAGVDSINMDDLEIDGDSKIDFGGEQEDIPIRIKGRKYVTIPMIYKDLLISWRDMERSKQIGFPLELSPVAIAAAACCHQEDDIIFNGNKKYGYPGLTTAEGRQIVEKSHWVEGENPFKDVAEGIEKLVRKGFYGPYVLVVSPDVYLQMQRIQPGTGILELDRVKELVGGKVYKTPVLGENKAVLLSKGSENMDLVIGQDMITAYLGPEQMNHRFRVFETLLLRIKRPEGIVTFETK</sequence>
<comment type="subcellular location">
    <subcellularLocation>
        <location evidence="1">Encapsulin nanocompartment</location>
    </subcellularLocation>
</comment>
<dbReference type="NCBIfam" id="NF041155">
    <property type="entry name" value="encap_f1"/>
    <property type="match status" value="1"/>
</dbReference>
<keyword evidence="5" id="KW-0378">Hydrolase</keyword>
<evidence type="ECO:0000313" key="5">
    <source>
        <dbReference type="EMBL" id="KXG77892.1"/>
    </source>
</evidence>
<comment type="caution">
    <text evidence="5">The sequence shown here is derived from an EMBL/GenBank/DDBJ whole genome shotgun (WGS) entry which is preliminary data.</text>
</comment>
<dbReference type="PATRIC" id="fig|520762.4.peg.391"/>
<gene>
    <name evidence="5" type="ORF">AN619_03460</name>
</gene>